<dbReference type="InterPro" id="IPR029032">
    <property type="entry name" value="AhpD-like"/>
</dbReference>
<dbReference type="RefSeq" id="WP_344597452.1">
    <property type="nucleotide sequence ID" value="NZ_BAAARW010000039.1"/>
</dbReference>
<dbReference type="NCBIfam" id="TIGR00778">
    <property type="entry name" value="ahpD_dom"/>
    <property type="match status" value="1"/>
</dbReference>
<dbReference type="Proteomes" id="UP001501231">
    <property type="component" value="Unassembled WGS sequence"/>
</dbReference>
<dbReference type="PANTHER" id="PTHR35446:SF2">
    <property type="entry name" value="CARBOXYMUCONOLACTONE DECARBOXYLASE-LIKE DOMAIN-CONTAINING PROTEIN"/>
    <property type="match status" value="1"/>
</dbReference>
<evidence type="ECO:0000259" key="1">
    <source>
        <dbReference type="Pfam" id="PF02627"/>
    </source>
</evidence>
<dbReference type="InterPro" id="IPR003779">
    <property type="entry name" value="CMD-like"/>
</dbReference>
<keyword evidence="2" id="KW-0575">Peroxidase</keyword>
<dbReference type="GO" id="GO:0004601">
    <property type="term" value="F:peroxidase activity"/>
    <property type="evidence" value="ECO:0007669"/>
    <property type="project" value="UniProtKB-KW"/>
</dbReference>
<dbReference type="Pfam" id="PF02627">
    <property type="entry name" value="CMD"/>
    <property type="match status" value="1"/>
</dbReference>
<keyword evidence="3" id="KW-1185">Reference proteome</keyword>
<evidence type="ECO:0000313" key="2">
    <source>
        <dbReference type="EMBL" id="GAA2454731.1"/>
    </source>
</evidence>
<dbReference type="Gene3D" id="1.20.1290.10">
    <property type="entry name" value="AhpD-like"/>
    <property type="match status" value="1"/>
</dbReference>
<dbReference type="InterPro" id="IPR010195">
    <property type="entry name" value="Uncharacterised_peroxidase-rel"/>
</dbReference>
<accession>A0ABN3KE46</accession>
<reference evidence="2 3" key="1">
    <citation type="journal article" date="2019" name="Int. J. Syst. Evol. Microbiol.">
        <title>The Global Catalogue of Microorganisms (GCM) 10K type strain sequencing project: providing services to taxonomists for standard genome sequencing and annotation.</title>
        <authorList>
            <consortium name="The Broad Institute Genomics Platform"/>
            <consortium name="The Broad Institute Genome Sequencing Center for Infectious Disease"/>
            <person name="Wu L."/>
            <person name="Ma J."/>
        </authorList>
    </citation>
    <scope>NUCLEOTIDE SEQUENCE [LARGE SCALE GENOMIC DNA]</scope>
    <source>
        <strain evidence="2 3">JCM 3325</strain>
    </source>
</reference>
<comment type="caution">
    <text evidence="2">The sequence shown here is derived from an EMBL/GenBank/DDBJ whole genome shotgun (WGS) entry which is preliminary data.</text>
</comment>
<feature type="domain" description="Carboxymuconolactone decarboxylase-like" evidence="1">
    <location>
        <begin position="47"/>
        <end position="97"/>
    </location>
</feature>
<evidence type="ECO:0000313" key="3">
    <source>
        <dbReference type="Proteomes" id="UP001501231"/>
    </source>
</evidence>
<dbReference type="NCBIfam" id="TIGR01926">
    <property type="entry name" value="peroxid_rel"/>
    <property type="match status" value="1"/>
</dbReference>
<organism evidence="2 3">
    <name type="scientific">Actinomadura vinacea</name>
    <dbReference type="NCBI Taxonomy" id="115336"/>
    <lineage>
        <taxon>Bacteria</taxon>
        <taxon>Bacillati</taxon>
        <taxon>Actinomycetota</taxon>
        <taxon>Actinomycetes</taxon>
        <taxon>Streptosporangiales</taxon>
        <taxon>Thermomonosporaceae</taxon>
        <taxon>Actinomadura</taxon>
    </lineage>
</organism>
<dbReference type="SUPFAM" id="SSF69118">
    <property type="entry name" value="AhpD-like"/>
    <property type="match status" value="1"/>
</dbReference>
<proteinExistence type="predicted"/>
<keyword evidence="2" id="KW-0560">Oxidoreductase</keyword>
<dbReference type="PANTHER" id="PTHR35446">
    <property type="entry name" value="SI:CH211-175M2.5"/>
    <property type="match status" value="1"/>
</dbReference>
<dbReference type="InterPro" id="IPR004675">
    <property type="entry name" value="AhpD_core"/>
</dbReference>
<dbReference type="EMBL" id="BAAARW010000039">
    <property type="protein sequence ID" value="GAA2454731.1"/>
    <property type="molecule type" value="Genomic_DNA"/>
</dbReference>
<gene>
    <name evidence="2" type="ORF">GCM10010191_87130</name>
</gene>
<sequence>MRFTTDELVWRPWVEPVEASSATPEQVEALGETKKPSPYYRVLAHVPAALRSRTRLYDGIMYHRGGLPRADRELAATAASMTNGCVYCVSVHARRLAQLTKDPGFVAGLIGESPGAHLDERRRAIVDFARALTAGPSDVGPAGIRPLREAGLSDEEIEDLVRVVALFGWANRLMQSLGAPEPQGG</sequence>
<protein>
    <submittedName>
        <fullName evidence="2">Peroxidase-related enzyme</fullName>
    </submittedName>
</protein>
<name>A0ABN3KE46_9ACTN</name>